<evidence type="ECO:0000313" key="2">
    <source>
        <dbReference type="Proteomes" id="UP000217431"/>
    </source>
</evidence>
<gene>
    <name evidence="1" type="ORF">PIOMA14_I_0342</name>
</gene>
<protein>
    <recommendedName>
        <fullName evidence="3">Molybdopterin-guanine dinucleotide biosynthesis protein B</fullName>
    </recommendedName>
</protein>
<organism evidence="1 2">
    <name type="scientific">Prevotella intermedia</name>
    <dbReference type="NCBI Taxonomy" id="28131"/>
    <lineage>
        <taxon>Bacteria</taxon>
        <taxon>Pseudomonadati</taxon>
        <taxon>Bacteroidota</taxon>
        <taxon>Bacteroidia</taxon>
        <taxon>Bacteroidales</taxon>
        <taxon>Prevotellaceae</taxon>
        <taxon>Prevotella</taxon>
    </lineage>
</organism>
<dbReference type="Proteomes" id="UP000217431">
    <property type="component" value="Chromosome I"/>
</dbReference>
<dbReference type="RefSeq" id="WP_096404932.1">
    <property type="nucleotide sequence ID" value="NZ_AP014597.1"/>
</dbReference>
<proteinExistence type="predicted"/>
<sequence length="147" mass="16451">MKVIALKGEKDSGKSTTLKEVYKILKAAGGEPELYCFKDLKGNSKDLRDVINFAGKKIGIVTQGDHPKGEYSVENHLKGLYDAHCDFAICACTTGKDIENTILKYYPEATFIHKTKNEKVSLQQIENTLKAMEITQILKLWLLNATK</sequence>
<accession>A0A0S3UH71</accession>
<evidence type="ECO:0000313" key="1">
    <source>
        <dbReference type="EMBL" id="BAU16850.1"/>
    </source>
</evidence>
<evidence type="ECO:0008006" key="3">
    <source>
        <dbReference type="Google" id="ProtNLM"/>
    </source>
</evidence>
<dbReference type="AlphaFoldDB" id="A0A0S3UH71"/>
<dbReference type="EMBL" id="AP014597">
    <property type="protein sequence ID" value="BAU16850.1"/>
    <property type="molecule type" value="Genomic_DNA"/>
</dbReference>
<name>A0A0S3UH71_PREIN</name>
<reference evidence="1 2" key="1">
    <citation type="journal article" date="2016" name="DNA Res.">
        <title>The complete genome sequencing of Prevotella intermedia strain OMA14 and a subsequent fine-scale, intra-species genomic comparison reveal an unusual amplification of conjugative and mobile transposons and identify a novel Prevotella-lineage-specific repeat.</title>
        <authorList>
            <person name="Naito M."/>
            <person name="Ogura Y."/>
            <person name="Itoh T."/>
            <person name="Shoji M."/>
            <person name="Okamoto M."/>
            <person name="Hayashi T."/>
            <person name="Nakayama K."/>
        </authorList>
    </citation>
    <scope>NUCLEOTIDE SEQUENCE [LARGE SCALE GENOMIC DNA]</scope>
    <source>
        <strain evidence="1 2">OMA14</strain>
    </source>
</reference>